<evidence type="ECO:0000256" key="1">
    <source>
        <dbReference type="ARBA" id="ARBA00009986"/>
    </source>
</evidence>
<dbReference type="InterPro" id="IPR016161">
    <property type="entry name" value="Ald_DH/histidinol_DH"/>
</dbReference>
<keyword evidence="2 4" id="KW-0560">Oxidoreductase</keyword>
<keyword evidence="10" id="KW-1185">Reference proteome</keyword>
<dbReference type="KEGG" id="pacr:FXN63_25715"/>
<feature type="active site" evidence="5 6">
    <location>
        <position position="215"/>
    </location>
</feature>
<name>A0A5C0B2S9_9BURK</name>
<dbReference type="OrthoDB" id="6187633at2"/>
<dbReference type="InterPro" id="IPR016162">
    <property type="entry name" value="Ald_DH_N"/>
</dbReference>
<proteinExistence type="inferred from homology"/>
<dbReference type="InterPro" id="IPR012394">
    <property type="entry name" value="Aldehyde_DH_NAD(P)"/>
</dbReference>
<evidence type="ECO:0000259" key="8">
    <source>
        <dbReference type="Pfam" id="PF00171"/>
    </source>
</evidence>
<dbReference type="PANTHER" id="PTHR43570">
    <property type="entry name" value="ALDEHYDE DEHYDROGENASE"/>
    <property type="match status" value="1"/>
</dbReference>
<dbReference type="Gene3D" id="3.40.309.10">
    <property type="entry name" value="Aldehyde Dehydrogenase, Chain A, domain 2"/>
    <property type="match status" value="1"/>
</dbReference>
<evidence type="ECO:0000313" key="9">
    <source>
        <dbReference type="EMBL" id="QEI08872.1"/>
    </source>
</evidence>
<sequence length="471" mass="50530">MNAANISEDLRAIVTAMKRAHLSNGPANAALRIDRLERAAKLLVGNHQDIAKAISADFGNRSEFQSLTADLMTPVHSLRHAAEHLEQWMQPEIVQAPAPGMNAWIQQQALGVVGIISPWNFPINLAFGPLAGVFAAGNTALLKPSELTPRTSDLLAELVGRYFDPMEFGVVLGDASIGVAFSGLPFDHLVFTGSTTVGRHVMRAAAENLVPVTLELGGKSPVAIDDDADIRVAVERVLTVKTFNAGQICLSPDYVLMPTDKQNAFVSEAQQFVAKIFPTMLANPDYTSIVSDKHFHRLVQLIEDARNKGAHVVSLAPAGEPAFDAATRKMAPHLLLNADDSMLVMQEEIFGPLLPIKGYANRAEIVDYINAHPRPLAAYYFGDDATRQQDFAAQTTSGALVFNDIMSHAVIEGLPFGGVGASGMGAYHGVHGFRRFTHAKAVVQQEASGASGLRLRAPYAEKTAAIKASLG</sequence>
<gene>
    <name evidence="9" type="ORF">FXN63_25715</name>
</gene>
<dbReference type="EMBL" id="CP043046">
    <property type="protein sequence ID" value="QEI08872.1"/>
    <property type="molecule type" value="Genomic_DNA"/>
</dbReference>
<dbReference type="AlphaFoldDB" id="A0A5C0B2S9"/>
<evidence type="ECO:0000256" key="4">
    <source>
        <dbReference type="PIRNR" id="PIRNR036492"/>
    </source>
</evidence>
<dbReference type="GO" id="GO:0006081">
    <property type="term" value="P:aldehyde metabolic process"/>
    <property type="evidence" value="ECO:0007669"/>
    <property type="project" value="InterPro"/>
</dbReference>
<evidence type="ECO:0000256" key="6">
    <source>
        <dbReference type="PROSITE-ProRule" id="PRU10007"/>
    </source>
</evidence>
<evidence type="ECO:0000313" key="10">
    <source>
        <dbReference type="Proteomes" id="UP000325161"/>
    </source>
</evidence>
<dbReference type="Proteomes" id="UP000325161">
    <property type="component" value="Chromosome"/>
</dbReference>
<accession>A0A5C0B2S9</accession>
<dbReference type="InterPro" id="IPR029510">
    <property type="entry name" value="Ald_DH_CS_GLU"/>
</dbReference>
<dbReference type="PROSITE" id="PS00687">
    <property type="entry name" value="ALDEHYDE_DEHYDR_GLU"/>
    <property type="match status" value="1"/>
</dbReference>
<dbReference type="CDD" id="cd07133">
    <property type="entry name" value="ALDH_CALDH_CalB"/>
    <property type="match status" value="1"/>
</dbReference>
<comment type="similarity">
    <text evidence="1 4 7">Belongs to the aldehyde dehydrogenase family.</text>
</comment>
<feature type="domain" description="Aldehyde dehydrogenase" evidence="8">
    <location>
        <begin position="7"/>
        <end position="442"/>
    </location>
</feature>
<dbReference type="InterPro" id="IPR015590">
    <property type="entry name" value="Aldehyde_DH_dom"/>
</dbReference>
<dbReference type="Pfam" id="PF00171">
    <property type="entry name" value="Aldedh"/>
    <property type="match status" value="1"/>
</dbReference>
<dbReference type="GO" id="GO:0004029">
    <property type="term" value="F:aldehyde dehydrogenase (NAD+) activity"/>
    <property type="evidence" value="ECO:0007669"/>
    <property type="project" value="TreeGrafter"/>
</dbReference>
<evidence type="ECO:0000256" key="2">
    <source>
        <dbReference type="ARBA" id="ARBA00023002"/>
    </source>
</evidence>
<dbReference type="PANTHER" id="PTHR43570:SF20">
    <property type="entry name" value="ALDEHYDE DEHYDROGENASE ALDX-RELATED"/>
    <property type="match status" value="1"/>
</dbReference>
<feature type="active site" evidence="5">
    <location>
        <position position="249"/>
    </location>
</feature>
<dbReference type="InterPro" id="IPR016163">
    <property type="entry name" value="Ald_DH_C"/>
</dbReference>
<keyword evidence="3" id="KW-0520">NAD</keyword>
<dbReference type="PIRSF" id="PIRSF036492">
    <property type="entry name" value="ALDH"/>
    <property type="match status" value="1"/>
</dbReference>
<dbReference type="GO" id="GO:0005737">
    <property type="term" value="C:cytoplasm"/>
    <property type="evidence" value="ECO:0007669"/>
    <property type="project" value="TreeGrafter"/>
</dbReference>
<protein>
    <recommendedName>
        <fullName evidence="4">Aldehyde dehydrogenase</fullName>
    </recommendedName>
</protein>
<dbReference type="SUPFAM" id="SSF53720">
    <property type="entry name" value="ALDH-like"/>
    <property type="match status" value="1"/>
</dbReference>
<dbReference type="RefSeq" id="WP_148818430.1">
    <property type="nucleotide sequence ID" value="NZ_CP043046.1"/>
</dbReference>
<evidence type="ECO:0000256" key="5">
    <source>
        <dbReference type="PIRSR" id="PIRSR036492-1"/>
    </source>
</evidence>
<organism evidence="9 10">
    <name type="scientific">Pigmentiphaga aceris</name>
    <dbReference type="NCBI Taxonomy" id="1940612"/>
    <lineage>
        <taxon>Bacteria</taxon>
        <taxon>Pseudomonadati</taxon>
        <taxon>Pseudomonadota</taxon>
        <taxon>Betaproteobacteria</taxon>
        <taxon>Burkholderiales</taxon>
        <taxon>Alcaligenaceae</taxon>
        <taxon>Pigmentiphaga</taxon>
    </lineage>
</organism>
<evidence type="ECO:0000256" key="7">
    <source>
        <dbReference type="RuleBase" id="RU003345"/>
    </source>
</evidence>
<reference evidence="9 10" key="1">
    <citation type="submission" date="2019-08" db="EMBL/GenBank/DDBJ databases">
        <title>Amphibian skin-associated Pigmentiphaga: genome sequence and occurrence across geography and hosts.</title>
        <authorList>
            <person name="Bletz M.C."/>
            <person name="Bunk B."/>
            <person name="Sproeer C."/>
            <person name="Biwer P."/>
            <person name="Reiter S."/>
            <person name="Rabemananjara F.C.E."/>
            <person name="Schulz S."/>
            <person name="Overmann J."/>
            <person name="Vences M."/>
        </authorList>
    </citation>
    <scope>NUCLEOTIDE SEQUENCE [LARGE SCALE GENOMIC DNA]</scope>
    <source>
        <strain evidence="9 10">Mada1488</strain>
    </source>
</reference>
<evidence type="ECO:0000256" key="3">
    <source>
        <dbReference type="ARBA" id="ARBA00023027"/>
    </source>
</evidence>
<dbReference type="Gene3D" id="3.40.605.10">
    <property type="entry name" value="Aldehyde Dehydrogenase, Chain A, domain 1"/>
    <property type="match status" value="1"/>
</dbReference>